<keyword evidence="2" id="KW-1185">Reference proteome</keyword>
<dbReference type="AlphaFoldDB" id="A0A2V1N241"/>
<name>A0A2V1N241_9LACO</name>
<proteinExistence type="predicted"/>
<dbReference type="SUPFAM" id="SSF159888">
    <property type="entry name" value="YdhG-like"/>
    <property type="match status" value="1"/>
</dbReference>
<dbReference type="OrthoDB" id="2322845at2"/>
<evidence type="ECO:0000313" key="2">
    <source>
        <dbReference type="Proteomes" id="UP000245080"/>
    </source>
</evidence>
<gene>
    <name evidence="1" type="ORF">DCM90_04995</name>
</gene>
<dbReference type="RefSeq" id="WP_109250237.1">
    <property type="nucleotide sequence ID" value="NZ_QCXQ01000002.1"/>
</dbReference>
<dbReference type="Proteomes" id="UP000245080">
    <property type="component" value="Unassembled WGS sequence"/>
</dbReference>
<protein>
    <submittedName>
        <fullName evidence="1">Uncharacterized protein</fullName>
    </submittedName>
</protein>
<dbReference type="EMBL" id="QCXQ01000002">
    <property type="protein sequence ID" value="PWG00290.1"/>
    <property type="molecule type" value="Genomic_DNA"/>
</dbReference>
<accession>A0A2V1N241</accession>
<dbReference type="Gene3D" id="3.90.1150.200">
    <property type="match status" value="1"/>
</dbReference>
<comment type="caution">
    <text evidence="1">The sequence shown here is derived from an EMBL/GenBank/DDBJ whole genome shotgun (WGS) entry which is preliminary data.</text>
</comment>
<sequence>MPEMPGAKEVDDYIAGSTPIARPIEMTLRQLLKDTWPDANETVVNEVPTYQLQDKSVAYGVDNDKERVVVTLSETLPDKVISEADRMGYETDAQHLYVGYNQPVPLNMMRNLLTEL</sequence>
<reference evidence="1 2" key="1">
    <citation type="journal article" date="2018" name="Int. J. Syst. Evol. Microbiol.">
        <title>Lactobacillus bambusae sp. nov., isolated from a traditional fermented Ma-bamboo shoots of Taiwan.</title>
        <authorList>
            <person name="Wang L.-T."/>
        </authorList>
    </citation>
    <scope>NUCLEOTIDE SEQUENCE [LARGE SCALE GENOMIC DNA]</scope>
    <source>
        <strain evidence="1 2">BS-W1</strain>
    </source>
</reference>
<organism evidence="1 2">
    <name type="scientific">Levilactobacillus bambusae</name>
    <dbReference type="NCBI Taxonomy" id="2024736"/>
    <lineage>
        <taxon>Bacteria</taxon>
        <taxon>Bacillati</taxon>
        <taxon>Bacillota</taxon>
        <taxon>Bacilli</taxon>
        <taxon>Lactobacillales</taxon>
        <taxon>Lactobacillaceae</taxon>
        <taxon>Levilactobacillus</taxon>
    </lineage>
</organism>
<evidence type="ECO:0000313" key="1">
    <source>
        <dbReference type="EMBL" id="PWG00290.1"/>
    </source>
</evidence>